<feature type="region of interest" description="Disordered" evidence="7">
    <location>
        <begin position="279"/>
        <end position="298"/>
    </location>
</feature>
<dbReference type="InterPro" id="IPR002903">
    <property type="entry name" value="RsmH"/>
</dbReference>
<keyword evidence="4 6" id="KW-0808">Transferase</keyword>
<comment type="catalytic activity">
    <reaction evidence="6">
        <text>cytidine(1402) in 16S rRNA + S-adenosyl-L-methionine = N(4)-methylcytidine(1402) in 16S rRNA + S-adenosyl-L-homocysteine + H(+)</text>
        <dbReference type="Rhea" id="RHEA:42928"/>
        <dbReference type="Rhea" id="RHEA-COMP:10286"/>
        <dbReference type="Rhea" id="RHEA-COMP:10287"/>
        <dbReference type="ChEBI" id="CHEBI:15378"/>
        <dbReference type="ChEBI" id="CHEBI:57856"/>
        <dbReference type="ChEBI" id="CHEBI:59789"/>
        <dbReference type="ChEBI" id="CHEBI:74506"/>
        <dbReference type="ChEBI" id="CHEBI:82748"/>
        <dbReference type="EC" id="2.1.1.199"/>
    </reaction>
</comment>
<evidence type="ECO:0000256" key="2">
    <source>
        <dbReference type="ARBA" id="ARBA00022552"/>
    </source>
</evidence>
<dbReference type="AlphaFoldDB" id="A0A847D1R2"/>
<dbReference type="EC" id="2.1.1.199" evidence="6"/>
<comment type="caution">
    <text evidence="8">The sequence shown here is derived from an EMBL/GenBank/DDBJ whole genome shotgun (WGS) entry which is preliminary data.</text>
</comment>
<evidence type="ECO:0000256" key="3">
    <source>
        <dbReference type="ARBA" id="ARBA00022603"/>
    </source>
</evidence>
<dbReference type="Gene3D" id="3.40.50.150">
    <property type="entry name" value="Vaccinia Virus protein VP39"/>
    <property type="match status" value="1"/>
</dbReference>
<dbReference type="GO" id="GO:0071424">
    <property type="term" value="F:rRNA (cytosine-N4-)-methyltransferase activity"/>
    <property type="evidence" value="ECO:0007669"/>
    <property type="project" value="UniProtKB-UniRule"/>
</dbReference>
<dbReference type="EMBL" id="JAAZBX010000007">
    <property type="protein sequence ID" value="NLD25413.1"/>
    <property type="molecule type" value="Genomic_DNA"/>
</dbReference>
<evidence type="ECO:0000256" key="6">
    <source>
        <dbReference type="HAMAP-Rule" id="MF_01007"/>
    </source>
</evidence>
<dbReference type="Proteomes" id="UP000545876">
    <property type="component" value="Unassembled WGS sequence"/>
</dbReference>
<keyword evidence="6" id="KW-0963">Cytoplasm</keyword>
<comment type="similarity">
    <text evidence="1 6">Belongs to the methyltransferase superfamily. RsmH family.</text>
</comment>
<dbReference type="PANTHER" id="PTHR11265">
    <property type="entry name" value="S-ADENOSYL-METHYLTRANSFERASE MRAW"/>
    <property type="match status" value="1"/>
</dbReference>
<evidence type="ECO:0000256" key="7">
    <source>
        <dbReference type="SAM" id="MobiDB-lite"/>
    </source>
</evidence>
<keyword evidence="2 6" id="KW-0698">rRNA processing</keyword>
<name>A0A847D1R2_9BACT</name>
<feature type="binding site" evidence="6">
    <location>
        <position position="53"/>
    </location>
    <ligand>
        <name>S-adenosyl-L-methionine</name>
        <dbReference type="ChEBI" id="CHEBI:59789"/>
    </ligand>
</feature>
<evidence type="ECO:0000256" key="1">
    <source>
        <dbReference type="ARBA" id="ARBA00010396"/>
    </source>
</evidence>
<keyword evidence="5 6" id="KW-0949">S-adenosyl-L-methionine</keyword>
<comment type="subcellular location">
    <subcellularLocation>
        <location evidence="6">Cytoplasm</location>
    </subcellularLocation>
</comment>
<feature type="binding site" evidence="6">
    <location>
        <position position="110"/>
    </location>
    <ligand>
        <name>S-adenosyl-L-methionine</name>
        <dbReference type="ChEBI" id="CHEBI:59789"/>
    </ligand>
</feature>
<evidence type="ECO:0000256" key="5">
    <source>
        <dbReference type="ARBA" id="ARBA00022691"/>
    </source>
</evidence>
<dbReference type="SUPFAM" id="SSF53335">
    <property type="entry name" value="S-adenosyl-L-methionine-dependent methyltransferases"/>
    <property type="match status" value="1"/>
</dbReference>
<evidence type="ECO:0000313" key="8">
    <source>
        <dbReference type="EMBL" id="NLD25413.1"/>
    </source>
</evidence>
<dbReference type="Pfam" id="PF01795">
    <property type="entry name" value="Methyltransf_5"/>
    <property type="match status" value="1"/>
</dbReference>
<dbReference type="GO" id="GO:0005737">
    <property type="term" value="C:cytoplasm"/>
    <property type="evidence" value="ECO:0007669"/>
    <property type="project" value="UniProtKB-SubCell"/>
</dbReference>
<protein>
    <recommendedName>
        <fullName evidence="6">Ribosomal RNA small subunit methyltransferase H</fullName>
        <ecNumber evidence="6">2.1.1.199</ecNumber>
    </recommendedName>
    <alternativeName>
        <fullName evidence="6">16S rRNA m(4)C1402 methyltransferase</fullName>
    </alternativeName>
    <alternativeName>
        <fullName evidence="6">rRNA (cytosine-N(4)-)-methyltransferase RsmH</fullName>
    </alternativeName>
</protein>
<dbReference type="PIRSF" id="PIRSF004486">
    <property type="entry name" value="MraW"/>
    <property type="match status" value="1"/>
</dbReference>
<dbReference type="InterPro" id="IPR023397">
    <property type="entry name" value="SAM-dep_MeTrfase_MraW_recog"/>
</dbReference>
<dbReference type="NCBIfam" id="TIGR00006">
    <property type="entry name" value="16S rRNA (cytosine(1402)-N(4))-methyltransferase RsmH"/>
    <property type="match status" value="1"/>
</dbReference>
<dbReference type="GO" id="GO:0070475">
    <property type="term" value="P:rRNA base methylation"/>
    <property type="evidence" value="ECO:0007669"/>
    <property type="project" value="UniProtKB-UniRule"/>
</dbReference>
<sequence>MDKIHIPVLLNESLDSLSITPDGFYIDGTLGDGGHSIEILKKLSPNGLLISIDQDQYAIDFVLEYYQQYEAANWIITKSNFADIDRIACNLSPKRNPDGILLDIGLSSRQLEESHERGFSYQKEDEPLDMRMSNELGVTAKDLLIALSEKELSQLFWKYGEEKYSKRISKEIKENISNINTVGDLTRLIYKAVPAADKSINKNPSRRVFQALRIVVNDELGSLEKGLDNSFKVLKQNGRLSVITFHSLEDRIVKNYFIDKSRSGEGRMLFQKYIAPTDDEKRRNPRSASAKLRTLIKN</sequence>
<dbReference type="HAMAP" id="MF_01007">
    <property type="entry name" value="16SrRNA_methyltr_H"/>
    <property type="match status" value="1"/>
</dbReference>
<dbReference type="PANTHER" id="PTHR11265:SF0">
    <property type="entry name" value="12S RRNA N4-METHYLCYTIDINE METHYLTRANSFERASE"/>
    <property type="match status" value="1"/>
</dbReference>
<comment type="function">
    <text evidence="6">Specifically methylates the N4 position of cytidine in position 1402 (C1402) of 16S rRNA.</text>
</comment>
<gene>
    <name evidence="6 8" type="primary">rsmH</name>
    <name evidence="8" type="ORF">GX656_02125</name>
</gene>
<evidence type="ECO:0000256" key="4">
    <source>
        <dbReference type="ARBA" id="ARBA00022679"/>
    </source>
</evidence>
<dbReference type="Gene3D" id="1.10.150.170">
    <property type="entry name" value="Putative methyltransferase TM0872, insert domain"/>
    <property type="match status" value="1"/>
</dbReference>
<accession>A0A847D1R2</accession>
<feature type="binding site" evidence="6">
    <location>
        <begin position="33"/>
        <end position="35"/>
    </location>
    <ligand>
        <name>S-adenosyl-L-methionine</name>
        <dbReference type="ChEBI" id="CHEBI:59789"/>
    </ligand>
</feature>
<dbReference type="SUPFAM" id="SSF81799">
    <property type="entry name" value="Putative methyltransferase TM0872, insert domain"/>
    <property type="match status" value="1"/>
</dbReference>
<feature type="binding site" evidence="6">
    <location>
        <position position="103"/>
    </location>
    <ligand>
        <name>S-adenosyl-L-methionine</name>
        <dbReference type="ChEBI" id="CHEBI:59789"/>
    </ligand>
</feature>
<reference evidence="8 9" key="1">
    <citation type="journal article" date="2020" name="Biotechnol. Biofuels">
        <title>New insights from the biogas microbiome by comprehensive genome-resolved metagenomics of nearly 1600 species originating from multiple anaerobic digesters.</title>
        <authorList>
            <person name="Campanaro S."/>
            <person name="Treu L."/>
            <person name="Rodriguez-R L.M."/>
            <person name="Kovalovszki A."/>
            <person name="Ziels R.M."/>
            <person name="Maus I."/>
            <person name="Zhu X."/>
            <person name="Kougias P.G."/>
            <person name="Basile A."/>
            <person name="Luo G."/>
            <person name="Schluter A."/>
            <person name="Konstantinidis K.T."/>
            <person name="Angelidaki I."/>
        </authorList>
    </citation>
    <scope>NUCLEOTIDE SEQUENCE [LARGE SCALE GENOMIC DNA]</scope>
    <source>
        <strain evidence="8">AS06rmzACSIP_65</strain>
    </source>
</reference>
<evidence type="ECO:0000313" key="9">
    <source>
        <dbReference type="Proteomes" id="UP000545876"/>
    </source>
</evidence>
<keyword evidence="3 6" id="KW-0489">Methyltransferase</keyword>
<organism evidence="8 9">
    <name type="scientific">Candidatus Dojkabacteria bacterium</name>
    <dbReference type="NCBI Taxonomy" id="2099670"/>
    <lineage>
        <taxon>Bacteria</taxon>
        <taxon>Candidatus Dojkabacteria</taxon>
    </lineage>
</organism>
<dbReference type="InterPro" id="IPR029063">
    <property type="entry name" value="SAM-dependent_MTases_sf"/>
</dbReference>
<proteinExistence type="inferred from homology"/>
<feature type="binding site" evidence="6">
    <location>
        <position position="81"/>
    </location>
    <ligand>
        <name>S-adenosyl-L-methionine</name>
        <dbReference type="ChEBI" id="CHEBI:59789"/>
    </ligand>
</feature>